<dbReference type="GO" id="GO:0005886">
    <property type="term" value="C:plasma membrane"/>
    <property type="evidence" value="ECO:0007669"/>
    <property type="project" value="UniProtKB-SubCell"/>
</dbReference>
<evidence type="ECO:0000256" key="7">
    <source>
        <dbReference type="ARBA" id="ARBA00023136"/>
    </source>
</evidence>
<keyword evidence="7 8" id="KW-0472">Membrane</keyword>
<dbReference type="SUPFAM" id="SSF81345">
    <property type="entry name" value="ABC transporter involved in vitamin B12 uptake, BtuC"/>
    <property type="match status" value="1"/>
</dbReference>
<organism evidence="9 10">
    <name type="scientific">Faunimonas pinastri</name>
    <dbReference type="NCBI Taxonomy" id="1855383"/>
    <lineage>
        <taxon>Bacteria</taxon>
        <taxon>Pseudomonadati</taxon>
        <taxon>Pseudomonadota</taxon>
        <taxon>Alphaproteobacteria</taxon>
        <taxon>Hyphomicrobiales</taxon>
        <taxon>Afifellaceae</taxon>
        <taxon>Faunimonas</taxon>
    </lineage>
</organism>
<dbReference type="Gene3D" id="1.10.3470.10">
    <property type="entry name" value="ABC transporter involved in vitamin B12 uptake, BtuC"/>
    <property type="match status" value="1"/>
</dbReference>
<feature type="transmembrane region" description="Helical" evidence="8">
    <location>
        <begin position="303"/>
        <end position="322"/>
    </location>
</feature>
<protein>
    <submittedName>
        <fullName evidence="9">Iron complex transport system permease protein</fullName>
    </submittedName>
</protein>
<dbReference type="GO" id="GO:0033214">
    <property type="term" value="P:siderophore-iron import into cell"/>
    <property type="evidence" value="ECO:0007669"/>
    <property type="project" value="TreeGrafter"/>
</dbReference>
<dbReference type="STRING" id="1855383.SAMN05216548_111109"/>
<name>A0A1H9LJD7_9HYPH</name>
<dbReference type="Pfam" id="PF01032">
    <property type="entry name" value="FecCD"/>
    <property type="match status" value="1"/>
</dbReference>
<reference evidence="9 10" key="1">
    <citation type="submission" date="2016-10" db="EMBL/GenBank/DDBJ databases">
        <authorList>
            <person name="de Groot N.N."/>
        </authorList>
    </citation>
    <scope>NUCLEOTIDE SEQUENCE [LARGE SCALE GENOMIC DNA]</scope>
    <source>
        <strain evidence="9 10">A52C2</strain>
    </source>
</reference>
<evidence type="ECO:0000256" key="5">
    <source>
        <dbReference type="ARBA" id="ARBA00022692"/>
    </source>
</evidence>
<feature type="transmembrane region" description="Helical" evidence="8">
    <location>
        <begin position="143"/>
        <end position="164"/>
    </location>
</feature>
<feature type="transmembrane region" description="Helical" evidence="8">
    <location>
        <begin position="85"/>
        <end position="104"/>
    </location>
</feature>
<feature type="transmembrane region" description="Helical" evidence="8">
    <location>
        <begin position="274"/>
        <end position="296"/>
    </location>
</feature>
<keyword evidence="5 8" id="KW-0812">Transmembrane</keyword>
<comment type="subcellular location">
    <subcellularLocation>
        <location evidence="1">Cell membrane</location>
        <topology evidence="1">Multi-pass membrane protein</topology>
    </subcellularLocation>
</comment>
<dbReference type="InterPro" id="IPR000522">
    <property type="entry name" value="ABC_transptr_permease_BtuC"/>
</dbReference>
<evidence type="ECO:0000256" key="2">
    <source>
        <dbReference type="ARBA" id="ARBA00007935"/>
    </source>
</evidence>
<comment type="similarity">
    <text evidence="2">Belongs to the binding-protein-dependent transport system permease family. FecCD subfamily.</text>
</comment>
<proteinExistence type="inferred from homology"/>
<keyword evidence="10" id="KW-1185">Reference proteome</keyword>
<dbReference type="CDD" id="cd06550">
    <property type="entry name" value="TM_ABC_iron-siderophores_like"/>
    <property type="match status" value="1"/>
</dbReference>
<dbReference type="AlphaFoldDB" id="A0A1H9LJD7"/>
<keyword evidence="6 8" id="KW-1133">Transmembrane helix</keyword>
<feature type="transmembrane region" description="Helical" evidence="8">
    <location>
        <begin position="110"/>
        <end position="131"/>
    </location>
</feature>
<gene>
    <name evidence="9" type="ORF">SAMN05216548_111109</name>
</gene>
<dbReference type="InterPro" id="IPR037294">
    <property type="entry name" value="ABC_BtuC-like"/>
</dbReference>
<dbReference type="Proteomes" id="UP000199647">
    <property type="component" value="Unassembled WGS sequence"/>
</dbReference>
<accession>A0A1H9LJD7</accession>
<feature type="transmembrane region" description="Helical" evidence="8">
    <location>
        <begin position="57"/>
        <end position="73"/>
    </location>
</feature>
<evidence type="ECO:0000256" key="1">
    <source>
        <dbReference type="ARBA" id="ARBA00004651"/>
    </source>
</evidence>
<evidence type="ECO:0000256" key="3">
    <source>
        <dbReference type="ARBA" id="ARBA00022448"/>
    </source>
</evidence>
<evidence type="ECO:0000256" key="6">
    <source>
        <dbReference type="ARBA" id="ARBA00022989"/>
    </source>
</evidence>
<evidence type="ECO:0000256" key="4">
    <source>
        <dbReference type="ARBA" id="ARBA00022475"/>
    </source>
</evidence>
<sequence length="328" mass="32698">MKRWILLALLFAVAVALSLLLGVRHLTPSDVWQAVTAPDPRNPAHVTLLTIRLPRLAGGLIAGAALGLAGTVMQSLTRNPLADPGILGVNAGAALAVVLGALLLGRADNGIVTVLAFPGAALASVAVFLPGGGLSGDAGPVRLTLAGAALNALLISAVSAIVQFRGEALDILRFWIAGSLASAAERPVAAMSLVALCGAVLALAIAPRLEVLSLGGSLARGLGTRPGIVQAQALLAVTALTGAAVAIAGPIGFLGLMVPPLARRVAGHSLRLELAASVALGAAILLLADTAGRLIFPPAEVRAGIMTALLGGPIFILIARRLKPGAQG</sequence>
<keyword evidence="4" id="KW-1003">Cell membrane</keyword>
<dbReference type="PANTHER" id="PTHR30472">
    <property type="entry name" value="FERRIC ENTEROBACTIN TRANSPORT SYSTEM PERMEASE PROTEIN"/>
    <property type="match status" value="1"/>
</dbReference>
<feature type="transmembrane region" description="Helical" evidence="8">
    <location>
        <begin position="227"/>
        <end position="254"/>
    </location>
</feature>
<dbReference type="RefSeq" id="WP_177176875.1">
    <property type="nucleotide sequence ID" value="NZ_FOFG01000011.1"/>
</dbReference>
<evidence type="ECO:0000313" key="9">
    <source>
        <dbReference type="EMBL" id="SER11317.1"/>
    </source>
</evidence>
<keyword evidence="3" id="KW-0813">Transport</keyword>
<feature type="transmembrane region" description="Helical" evidence="8">
    <location>
        <begin position="188"/>
        <end position="206"/>
    </location>
</feature>
<evidence type="ECO:0000313" key="10">
    <source>
        <dbReference type="Proteomes" id="UP000199647"/>
    </source>
</evidence>
<dbReference type="EMBL" id="FOFG01000011">
    <property type="protein sequence ID" value="SER11317.1"/>
    <property type="molecule type" value="Genomic_DNA"/>
</dbReference>
<evidence type="ECO:0000256" key="8">
    <source>
        <dbReference type="SAM" id="Phobius"/>
    </source>
</evidence>
<dbReference type="PANTHER" id="PTHR30472:SF1">
    <property type="entry name" value="FE(3+) DICITRATE TRANSPORT SYSTEM PERMEASE PROTEIN FECC-RELATED"/>
    <property type="match status" value="1"/>
</dbReference>
<dbReference type="GO" id="GO:0022857">
    <property type="term" value="F:transmembrane transporter activity"/>
    <property type="evidence" value="ECO:0007669"/>
    <property type="project" value="InterPro"/>
</dbReference>